<reference evidence="2 3" key="1">
    <citation type="submission" date="2016-11" db="EMBL/GenBank/DDBJ databases">
        <authorList>
            <person name="Jaros S."/>
            <person name="Januszkiewicz K."/>
            <person name="Wedrychowicz H."/>
        </authorList>
    </citation>
    <scope>NUCLEOTIDE SEQUENCE [LARGE SCALE GENOMIC DNA]</scope>
    <source>
        <strain evidence="2 3">DSM 18772</strain>
    </source>
</reference>
<protein>
    <submittedName>
        <fullName evidence="2">Uncharacterized protein</fullName>
    </submittedName>
</protein>
<gene>
    <name evidence="2" type="ORF">SAMN02745181_0328</name>
</gene>
<feature type="chain" id="PRO_5012770786" evidence="1">
    <location>
        <begin position="20"/>
        <end position="182"/>
    </location>
</feature>
<evidence type="ECO:0000256" key="1">
    <source>
        <dbReference type="SAM" id="SignalP"/>
    </source>
</evidence>
<organism evidence="2 3">
    <name type="scientific">Rubritalea squalenifaciens DSM 18772</name>
    <dbReference type="NCBI Taxonomy" id="1123071"/>
    <lineage>
        <taxon>Bacteria</taxon>
        <taxon>Pseudomonadati</taxon>
        <taxon>Verrucomicrobiota</taxon>
        <taxon>Verrucomicrobiia</taxon>
        <taxon>Verrucomicrobiales</taxon>
        <taxon>Rubritaleaceae</taxon>
        <taxon>Rubritalea</taxon>
    </lineage>
</organism>
<dbReference type="Proteomes" id="UP000184510">
    <property type="component" value="Unassembled WGS sequence"/>
</dbReference>
<keyword evidence="3" id="KW-1185">Reference proteome</keyword>
<evidence type="ECO:0000313" key="3">
    <source>
        <dbReference type="Proteomes" id="UP000184510"/>
    </source>
</evidence>
<name>A0A1M6BWK3_9BACT</name>
<dbReference type="InParanoid" id="A0A1M6BWK3"/>
<sequence>MIMKSLPIIALLLCTPALHAEPLTKAEVLRHSSADSDLAYWGNYNGINFPKLMENCLNHRNQRDQTNAWKILVHFLHSCGADGAAGDALSLVGPGAAAQVEDDRLVHILSQIPRDHWQNIPFDPAHRFGYDKLSEQEKEQLKKEQPLLHALIADTLLRRNDYAAWKAANDKRQAQIKALTSH</sequence>
<dbReference type="EMBL" id="FQYR01000002">
    <property type="protein sequence ID" value="SHI53140.1"/>
    <property type="molecule type" value="Genomic_DNA"/>
</dbReference>
<keyword evidence="1" id="KW-0732">Signal</keyword>
<proteinExistence type="predicted"/>
<accession>A0A1M6BWK3</accession>
<dbReference type="AlphaFoldDB" id="A0A1M6BWK3"/>
<evidence type="ECO:0000313" key="2">
    <source>
        <dbReference type="EMBL" id="SHI53140.1"/>
    </source>
</evidence>
<feature type="signal peptide" evidence="1">
    <location>
        <begin position="1"/>
        <end position="19"/>
    </location>
</feature>